<evidence type="ECO:0000313" key="6">
    <source>
        <dbReference type="EMBL" id="SCE78812.1"/>
    </source>
</evidence>
<evidence type="ECO:0000256" key="2">
    <source>
        <dbReference type="ARBA" id="ARBA00022525"/>
    </source>
</evidence>
<dbReference type="GO" id="GO:0005576">
    <property type="term" value="C:extracellular region"/>
    <property type="evidence" value="ECO:0007669"/>
    <property type="project" value="UniProtKB-SubCell"/>
</dbReference>
<sequence length="882" mass="90335">MRKRGLAQLALIPVVASLGLIGPASPATAVTQASASAGEVYVNNKDCTPDADGSTEKPYCTIGAAAAVAQPGQTVLVQPGDYRETVTFDRSGTVDAPITYRAVNSPDGEVRVGYHYTLTDTIFRLVGVHDVVLEGFLTSTGGSSSTVVVDRSARITLDGLGVFNPFEAPALVRLTGGSSDVTVRRSWLRGLGGAAGVAVEPGVTGTVLTGNALEDARIDVTDAPGTVVTGNTVVTECDVAIQVAGVSPGVRLHNNVVQTAGGPEYDPQPCDAPSRATAISVSPESSAGSTSDHNLIGSRSGGVPYRWGGTTHETLDAFRAATGQGGHDILDPVLLDRRGQSRGWWELESGSPGLDSADADAPGVLRTDLLGNPHANLPHVPNTGTGNGYHDRGAVEWVGQGKVGATGFRRVLGGGFLDTEATAVPTYEYPTDGPGGSVAFKFTGDRYWRVGTAGSLRHTFRRAGSVVMNARVDFIGFRAADLSTKSRAGNASVGPLFTVVGSLYQPVAPTRVLDTRAAVGVATRTPVPGNSEVVLAIPGIGGVPAADITAVVLNVTATQPTSAGFLTVYPDGVKLPDASNVNFVPKETVPNLVTVPMSNGKLRIRNTGSGTVHVVADLQGWYGAKGSGLRTLAPTRMLDTRAGTAGPFPANTTRQVDLSGKLPAGATAAILNVTVTRPTANGVLKVFPAGSAVPVASNLNFVTGQTIPNLVTVPVVAGKVSIHNASSGTTHVIADLAGYYGSAASGAVDGYVPLDPYRIVDTRASIGLDGRGYGGPLQPYEKVGFLPWYVQTACPATCATPTAAVFNMTATRPSAPGVLTAYPRTGAASPTASNVNFVAGETAANMAVVRAGTGGEIAVYHNSNGGTELIVDQAGFFIAPLS</sequence>
<dbReference type="AlphaFoldDB" id="A0A1C4V465"/>
<dbReference type="RefSeq" id="WP_157745819.1">
    <property type="nucleotide sequence ID" value="NZ_LT607410.1"/>
</dbReference>
<evidence type="ECO:0008006" key="8">
    <source>
        <dbReference type="Google" id="ProtNLM"/>
    </source>
</evidence>
<dbReference type="SUPFAM" id="SSF51126">
    <property type="entry name" value="Pectin lyase-like"/>
    <property type="match status" value="1"/>
</dbReference>
<dbReference type="Proteomes" id="UP000198228">
    <property type="component" value="Chromosome I"/>
</dbReference>
<feature type="chain" id="PRO_5008705494" description="Right handed beta helix region" evidence="5">
    <location>
        <begin position="30"/>
        <end position="882"/>
    </location>
</feature>
<gene>
    <name evidence="6" type="ORF">GA0074696_0860</name>
</gene>
<evidence type="ECO:0000313" key="7">
    <source>
        <dbReference type="Proteomes" id="UP000198228"/>
    </source>
</evidence>
<feature type="region of interest" description="Disordered" evidence="4">
    <location>
        <begin position="264"/>
        <end position="297"/>
    </location>
</feature>
<evidence type="ECO:0000256" key="3">
    <source>
        <dbReference type="ARBA" id="ARBA00022729"/>
    </source>
</evidence>
<dbReference type="InterPro" id="IPR011050">
    <property type="entry name" value="Pectin_lyase_fold/virulence"/>
</dbReference>
<keyword evidence="2" id="KW-0964">Secreted</keyword>
<accession>A0A1C4V465</accession>
<reference evidence="6 7" key="1">
    <citation type="submission" date="2016-06" db="EMBL/GenBank/DDBJ databases">
        <authorList>
            <person name="Kjaerup R.B."/>
            <person name="Dalgaard T.S."/>
            <person name="Juul-Madsen H.R."/>
        </authorList>
    </citation>
    <scope>NUCLEOTIDE SEQUENCE [LARGE SCALE GENOMIC DNA]</scope>
    <source>
        <strain evidence="6 7">DSM 43821</strain>
    </source>
</reference>
<feature type="compositionally biased region" description="Polar residues" evidence="4">
    <location>
        <begin position="277"/>
        <end position="293"/>
    </location>
</feature>
<evidence type="ECO:0000256" key="5">
    <source>
        <dbReference type="SAM" id="SignalP"/>
    </source>
</evidence>
<dbReference type="GO" id="GO:0016837">
    <property type="term" value="F:carbon-oxygen lyase activity, acting on polysaccharides"/>
    <property type="evidence" value="ECO:0007669"/>
    <property type="project" value="TreeGrafter"/>
</dbReference>
<dbReference type="PANTHER" id="PTHR40088">
    <property type="entry name" value="PECTATE LYASE (EUROFUNG)"/>
    <property type="match status" value="1"/>
</dbReference>
<comment type="subcellular location">
    <subcellularLocation>
        <location evidence="1">Secreted</location>
    </subcellularLocation>
</comment>
<feature type="signal peptide" evidence="5">
    <location>
        <begin position="1"/>
        <end position="29"/>
    </location>
</feature>
<proteinExistence type="predicted"/>
<evidence type="ECO:0000256" key="4">
    <source>
        <dbReference type="SAM" id="MobiDB-lite"/>
    </source>
</evidence>
<keyword evidence="3 5" id="KW-0732">Signal</keyword>
<name>A0A1C4V465_9ACTN</name>
<dbReference type="InterPro" id="IPR012334">
    <property type="entry name" value="Pectin_lyas_fold"/>
</dbReference>
<dbReference type="InterPro" id="IPR052052">
    <property type="entry name" value="Polysaccharide_Lyase_9"/>
</dbReference>
<organism evidence="6 7">
    <name type="scientific">Micromonospora purpureochromogenes</name>
    <dbReference type="NCBI Taxonomy" id="47872"/>
    <lineage>
        <taxon>Bacteria</taxon>
        <taxon>Bacillati</taxon>
        <taxon>Actinomycetota</taxon>
        <taxon>Actinomycetes</taxon>
        <taxon>Micromonosporales</taxon>
        <taxon>Micromonosporaceae</taxon>
        <taxon>Micromonospora</taxon>
    </lineage>
</organism>
<dbReference type="EMBL" id="LT607410">
    <property type="protein sequence ID" value="SCE78812.1"/>
    <property type="molecule type" value="Genomic_DNA"/>
</dbReference>
<protein>
    <recommendedName>
        <fullName evidence="8">Right handed beta helix region</fullName>
    </recommendedName>
</protein>
<evidence type="ECO:0000256" key="1">
    <source>
        <dbReference type="ARBA" id="ARBA00004613"/>
    </source>
</evidence>
<dbReference type="PANTHER" id="PTHR40088:SF2">
    <property type="entry name" value="SECRETED SUGAR HYDROLASE"/>
    <property type="match status" value="1"/>
</dbReference>
<dbReference type="Gene3D" id="2.160.20.10">
    <property type="entry name" value="Single-stranded right-handed beta-helix, Pectin lyase-like"/>
    <property type="match status" value="1"/>
</dbReference>